<dbReference type="Gene3D" id="3.40.50.300">
    <property type="entry name" value="P-loop containing nucleotide triphosphate hydrolases"/>
    <property type="match status" value="1"/>
</dbReference>
<feature type="non-terminal residue" evidence="8">
    <location>
        <position position="390"/>
    </location>
</feature>
<gene>
    <name evidence="8" type="ORF">A6R68_19738</name>
</gene>
<comment type="subcellular location">
    <subcellularLocation>
        <location evidence="1">Membrane</location>
        <topology evidence="1">Multi-pass membrane protein</topology>
    </subcellularLocation>
</comment>
<dbReference type="InterPro" id="IPR027417">
    <property type="entry name" value="P-loop_NTPase"/>
</dbReference>
<dbReference type="SUPFAM" id="SSF52540">
    <property type="entry name" value="P-loop containing nucleoside triphosphate hydrolases"/>
    <property type="match status" value="1"/>
</dbReference>
<feature type="domain" description="ABC transporter" evidence="7">
    <location>
        <begin position="37"/>
        <end position="279"/>
    </location>
</feature>
<dbReference type="InterPro" id="IPR003439">
    <property type="entry name" value="ABC_transporter-like_ATP-bd"/>
</dbReference>
<dbReference type="AlphaFoldDB" id="A0A1A6HJQ8"/>
<dbReference type="PROSITE" id="PS50893">
    <property type="entry name" value="ABC_TRANSPORTER_2"/>
    <property type="match status" value="1"/>
</dbReference>
<name>A0A1A6HJQ8_NEOLE</name>
<sequence length="390" mass="44484">MSSSNNPVTIPMIERNLSDLPGMDTSDPNTLTKEAVLSFHDISYQEKVQSGFPFRKKLQVIKRLSNISGIMKPGLNAIMGPEDGSRSWLLDVLAARKDPRGLSGDILINGKPRSANFKCTSGYVPQNDVMMDTVTVRDNIEFSAALRLPMTITRDEKRRRINEVLELLHLDGESNVKPRSKELRKRTSIAMELVTEHPILFLDDPTTGLDLKTTADIILVLRRMSKRGRTIIFSINQAQYPIFIFFDSLTLVASGKVAFHGPRREALRYFTSTGYKYYCNNSPELFFLDIIVGGFSPVLDPEEDGHNANKYKELSRRQHQVKEKLANMYAQSSLYREMRAELDQLLGEQKAGRSSALEEITCVTPFWHQLWWIICRSFKNLKNFQQVTMI</sequence>
<dbReference type="Proteomes" id="UP000092124">
    <property type="component" value="Unassembled WGS sequence"/>
</dbReference>
<dbReference type="EMBL" id="LZPO01027742">
    <property type="protein sequence ID" value="OBS77872.1"/>
    <property type="molecule type" value="Genomic_DNA"/>
</dbReference>
<evidence type="ECO:0000256" key="6">
    <source>
        <dbReference type="ARBA" id="ARBA00023136"/>
    </source>
</evidence>
<dbReference type="GO" id="GO:0015562">
    <property type="term" value="F:efflux transmembrane transporter activity"/>
    <property type="evidence" value="ECO:0007669"/>
    <property type="project" value="TreeGrafter"/>
</dbReference>
<protein>
    <recommendedName>
        <fullName evidence="7">ABC transporter domain-containing protein</fullName>
    </recommendedName>
</protein>
<dbReference type="Pfam" id="PF00005">
    <property type="entry name" value="ABC_tran"/>
    <property type="match status" value="1"/>
</dbReference>
<evidence type="ECO:0000256" key="2">
    <source>
        <dbReference type="ARBA" id="ARBA00005814"/>
    </source>
</evidence>
<organism evidence="8 9">
    <name type="scientific">Neotoma lepida</name>
    <name type="common">Desert woodrat</name>
    <dbReference type="NCBI Taxonomy" id="56216"/>
    <lineage>
        <taxon>Eukaryota</taxon>
        <taxon>Metazoa</taxon>
        <taxon>Chordata</taxon>
        <taxon>Craniata</taxon>
        <taxon>Vertebrata</taxon>
        <taxon>Euteleostomi</taxon>
        <taxon>Mammalia</taxon>
        <taxon>Eutheria</taxon>
        <taxon>Euarchontoglires</taxon>
        <taxon>Glires</taxon>
        <taxon>Rodentia</taxon>
        <taxon>Myomorpha</taxon>
        <taxon>Muroidea</taxon>
        <taxon>Cricetidae</taxon>
        <taxon>Neotominae</taxon>
        <taxon>Neotoma</taxon>
    </lineage>
</organism>
<accession>A0A1A6HJQ8</accession>
<keyword evidence="6" id="KW-0472">Membrane</keyword>
<comment type="similarity">
    <text evidence="2">Belongs to the ABC transporter superfamily. ABCG family. Eye pigment precursor importer (TC 3.A.1.204) subfamily.</text>
</comment>
<evidence type="ECO:0000256" key="4">
    <source>
        <dbReference type="ARBA" id="ARBA00022692"/>
    </source>
</evidence>
<dbReference type="InterPro" id="IPR050352">
    <property type="entry name" value="ABCG_transporters"/>
</dbReference>
<keyword evidence="5" id="KW-1133">Transmembrane helix</keyword>
<evidence type="ECO:0000256" key="5">
    <source>
        <dbReference type="ARBA" id="ARBA00022989"/>
    </source>
</evidence>
<evidence type="ECO:0000256" key="3">
    <source>
        <dbReference type="ARBA" id="ARBA00022448"/>
    </source>
</evidence>
<dbReference type="GO" id="GO:0032217">
    <property type="term" value="F:riboflavin transmembrane transporter activity"/>
    <property type="evidence" value="ECO:0007669"/>
    <property type="project" value="TreeGrafter"/>
</dbReference>
<proteinExistence type="inferred from homology"/>
<dbReference type="GO" id="GO:0042626">
    <property type="term" value="F:ATPase-coupled transmembrane transporter activity"/>
    <property type="evidence" value="ECO:0007669"/>
    <property type="project" value="TreeGrafter"/>
</dbReference>
<dbReference type="GO" id="GO:0016887">
    <property type="term" value="F:ATP hydrolysis activity"/>
    <property type="evidence" value="ECO:0007669"/>
    <property type="project" value="InterPro"/>
</dbReference>
<dbReference type="STRING" id="56216.A0A1A6HJQ8"/>
<evidence type="ECO:0000313" key="8">
    <source>
        <dbReference type="EMBL" id="OBS77872.1"/>
    </source>
</evidence>
<evidence type="ECO:0000256" key="1">
    <source>
        <dbReference type="ARBA" id="ARBA00004141"/>
    </source>
</evidence>
<keyword evidence="4" id="KW-0812">Transmembrane</keyword>
<evidence type="ECO:0000313" key="9">
    <source>
        <dbReference type="Proteomes" id="UP000092124"/>
    </source>
</evidence>
<dbReference type="PANTHER" id="PTHR48041">
    <property type="entry name" value="ABC TRANSPORTER G FAMILY MEMBER 28"/>
    <property type="match status" value="1"/>
</dbReference>
<dbReference type="GO" id="GO:0005524">
    <property type="term" value="F:ATP binding"/>
    <property type="evidence" value="ECO:0007669"/>
    <property type="project" value="InterPro"/>
</dbReference>
<evidence type="ECO:0000259" key="7">
    <source>
        <dbReference type="PROSITE" id="PS50893"/>
    </source>
</evidence>
<comment type="caution">
    <text evidence="8">The sequence shown here is derived from an EMBL/GenBank/DDBJ whole genome shotgun (WGS) entry which is preliminary data.</text>
</comment>
<keyword evidence="3" id="KW-0813">Transport</keyword>
<dbReference type="GO" id="GO:0005886">
    <property type="term" value="C:plasma membrane"/>
    <property type="evidence" value="ECO:0007669"/>
    <property type="project" value="TreeGrafter"/>
</dbReference>
<dbReference type="PANTHER" id="PTHR48041:SF70">
    <property type="entry name" value="ATP-BINDING CASSETTE SUB-FAMILY G MEMBER 3"/>
    <property type="match status" value="1"/>
</dbReference>
<dbReference type="OrthoDB" id="66620at2759"/>
<keyword evidence="9" id="KW-1185">Reference proteome</keyword>
<reference evidence="8 9" key="1">
    <citation type="submission" date="2016-06" db="EMBL/GenBank/DDBJ databases">
        <title>The Draft Genome Sequence and Annotation of the Desert Woodrat Neotoma lepida.</title>
        <authorList>
            <person name="Campbell M."/>
            <person name="Oakeson K.F."/>
            <person name="Yandell M."/>
            <person name="Halpert J.R."/>
            <person name="Dearing D."/>
        </authorList>
    </citation>
    <scope>NUCLEOTIDE SEQUENCE [LARGE SCALE GENOMIC DNA]</scope>
    <source>
        <strain evidence="8">417</strain>
        <tissue evidence="8">Liver</tissue>
    </source>
</reference>